<keyword evidence="10" id="KW-1185">Reference proteome</keyword>
<dbReference type="GO" id="GO:0005634">
    <property type="term" value="C:nucleus"/>
    <property type="evidence" value="ECO:0007669"/>
    <property type="project" value="UniProtKB-SubCell"/>
</dbReference>
<evidence type="ECO:0000256" key="4">
    <source>
        <dbReference type="ARBA" id="ARBA00022490"/>
    </source>
</evidence>
<evidence type="ECO:0000259" key="7">
    <source>
        <dbReference type="Pfam" id="PF13324"/>
    </source>
</evidence>
<dbReference type="GO" id="GO:0005737">
    <property type="term" value="C:cytoplasm"/>
    <property type="evidence" value="ECO:0007669"/>
    <property type="project" value="UniProtKB-SubCell"/>
</dbReference>
<feature type="domain" description="Cyclin-D1-binding protein 1-like N-terminal" evidence="7">
    <location>
        <begin position="51"/>
        <end position="188"/>
    </location>
</feature>
<dbReference type="Pfam" id="PF13324">
    <property type="entry name" value="GCIP_N"/>
    <property type="match status" value="1"/>
</dbReference>
<dbReference type="EMBL" id="JAWDGP010006989">
    <property type="protein sequence ID" value="KAK3731787.1"/>
    <property type="molecule type" value="Genomic_DNA"/>
</dbReference>
<dbReference type="Pfam" id="PF20936">
    <property type="entry name" value="GCIP_C"/>
    <property type="match status" value="1"/>
</dbReference>
<evidence type="ECO:0000313" key="10">
    <source>
        <dbReference type="Proteomes" id="UP001283361"/>
    </source>
</evidence>
<keyword evidence="5" id="KW-0539">Nucleus</keyword>
<feature type="domain" description="Cyclin-D1-binding protein 1-like C-terminal" evidence="8">
    <location>
        <begin position="203"/>
        <end position="300"/>
    </location>
</feature>
<dbReference type="PANTHER" id="PTHR15492:SF1">
    <property type="entry name" value="CYCLIN-D1-BINDING PROTEIN 1"/>
    <property type="match status" value="1"/>
</dbReference>
<name>A0AAE0Y3J7_9GAST</name>
<reference evidence="9" key="1">
    <citation type="journal article" date="2023" name="G3 (Bethesda)">
        <title>A reference genome for the long-term kleptoplast-retaining sea slug Elysia crispata morphotype clarki.</title>
        <authorList>
            <person name="Eastman K.E."/>
            <person name="Pendleton A.L."/>
            <person name="Shaikh M.A."/>
            <person name="Suttiyut T."/>
            <person name="Ogas R."/>
            <person name="Tomko P."/>
            <person name="Gavelis G."/>
            <person name="Widhalm J.R."/>
            <person name="Wisecaver J.H."/>
        </authorList>
    </citation>
    <scope>NUCLEOTIDE SEQUENCE</scope>
    <source>
        <strain evidence="9">ECLA1</strain>
    </source>
</reference>
<keyword evidence="4" id="KW-0963">Cytoplasm</keyword>
<dbReference type="InterPro" id="IPR049318">
    <property type="entry name" value="GCIP_C"/>
</dbReference>
<comment type="caution">
    <text evidence="9">The sequence shown here is derived from an EMBL/GenBank/DDBJ whole genome shotgun (WGS) entry which is preliminary data.</text>
</comment>
<accession>A0AAE0Y3J7</accession>
<comment type="similarity">
    <text evidence="3">Belongs to the CCNDBP1 family.</text>
</comment>
<evidence type="ECO:0000256" key="6">
    <source>
        <dbReference type="ARBA" id="ARBA00023306"/>
    </source>
</evidence>
<dbReference type="PANTHER" id="PTHR15492">
    <property type="entry name" value="CYCLIN D1-BINDING PROTEIN 1"/>
    <property type="match status" value="1"/>
</dbReference>
<dbReference type="Gene3D" id="1.20.1420.10">
    <property type="entry name" value="Talin, central domain"/>
    <property type="match status" value="1"/>
</dbReference>
<evidence type="ECO:0000259" key="8">
    <source>
        <dbReference type="Pfam" id="PF20936"/>
    </source>
</evidence>
<evidence type="ECO:0000256" key="1">
    <source>
        <dbReference type="ARBA" id="ARBA00004123"/>
    </source>
</evidence>
<dbReference type="InterPro" id="IPR026907">
    <property type="entry name" value="GCIP-like"/>
</dbReference>
<protein>
    <recommendedName>
        <fullName evidence="11">Cyclin-D1-binding protein 1</fullName>
    </recommendedName>
</protein>
<organism evidence="9 10">
    <name type="scientific">Elysia crispata</name>
    <name type="common">lettuce slug</name>
    <dbReference type="NCBI Taxonomy" id="231223"/>
    <lineage>
        <taxon>Eukaryota</taxon>
        <taxon>Metazoa</taxon>
        <taxon>Spiralia</taxon>
        <taxon>Lophotrochozoa</taxon>
        <taxon>Mollusca</taxon>
        <taxon>Gastropoda</taxon>
        <taxon>Heterobranchia</taxon>
        <taxon>Euthyneura</taxon>
        <taxon>Panpulmonata</taxon>
        <taxon>Sacoglossa</taxon>
        <taxon>Placobranchoidea</taxon>
        <taxon>Plakobranchidae</taxon>
        <taxon>Elysia</taxon>
    </lineage>
</organism>
<sequence>MATSGVRECTLKDLFKRLEENINIVTHQIKGGERNKEGKKSYQRENYWGSVDAVFKMLSSETTKLSLAFSKMPFPSVKNTEAMVSELEKRILTLVSLYYSLPLSEGATLMSQYQKTVLQVLDCLIGFASSLSETVSSERHNERLQWTGGVWEASSFVLLRDNKQCVRKCLADTAELVQDALGEIEEAGETDGCIEGLLVDQDHLHGEMVTWSDQDREVVAACEGLVKTTKAMLKKSRESVDKRGSIDCESAVSTLDDFVSLTSTISSSVDDFICCIYAPVNYVALTQNGKLLSEITDKCLQFLRDSDLTTNEDTKWLDFLSQAVTHNLQKLEEKTKPNNDLG</sequence>
<dbReference type="Gene3D" id="1.20.1410.10">
    <property type="entry name" value="I/LWEQ domain"/>
    <property type="match status" value="1"/>
</dbReference>
<evidence type="ECO:0000256" key="2">
    <source>
        <dbReference type="ARBA" id="ARBA00004496"/>
    </source>
</evidence>
<evidence type="ECO:0000313" key="9">
    <source>
        <dbReference type="EMBL" id="KAK3731787.1"/>
    </source>
</evidence>
<evidence type="ECO:0008006" key="11">
    <source>
        <dbReference type="Google" id="ProtNLM"/>
    </source>
</evidence>
<proteinExistence type="inferred from homology"/>
<gene>
    <name evidence="9" type="ORF">RRG08_035451</name>
</gene>
<comment type="subcellular location">
    <subcellularLocation>
        <location evidence="2">Cytoplasm</location>
    </subcellularLocation>
    <subcellularLocation>
        <location evidence="1">Nucleus</location>
    </subcellularLocation>
</comment>
<evidence type="ECO:0000256" key="3">
    <source>
        <dbReference type="ARBA" id="ARBA00008940"/>
    </source>
</evidence>
<evidence type="ECO:0000256" key="5">
    <source>
        <dbReference type="ARBA" id="ARBA00023242"/>
    </source>
</evidence>
<keyword evidence="6" id="KW-0131">Cell cycle</keyword>
<dbReference type="InterPro" id="IPR049317">
    <property type="entry name" value="GCIP-like_N"/>
</dbReference>
<dbReference type="AlphaFoldDB" id="A0AAE0Y3J7"/>
<dbReference type="Proteomes" id="UP001283361">
    <property type="component" value="Unassembled WGS sequence"/>
</dbReference>